<dbReference type="Pfam" id="PF10282">
    <property type="entry name" value="Lactonase"/>
    <property type="match status" value="2"/>
</dbReference>
<dbReference type="SUPFAM" id="SSF51004">
    <property type="entry name" value="C-terminal (heme d1) domain of cytochrome cd1-nitrite reductase"/>
    <property type="match status" value="1"/>
</dbReference>
<dbReference type="RefSeq" id="WP_265355603.1">
    <property type="nucleotide sequence ID" value="NZ_JAMQPS010000001.1"/>
</dbReference>
<dbReference type="InterPro" id="IPR015943">
    <property type="entry name" value="WD40/YVTN_repeat-like_dom_sf"/>
</dbReference>
<dbReference type="Pfam" id="PF02368">
    <property type="entry name" value="Big_2"/>
    <property type="match status" value="1"/>
</dbReference>
<dbReference type="GO" id="GO:0006006">
    <property type="term" value="P:glucose metabolic process"/>
    <property type="evidence" value="ECO:0007669"/>
    <property type="project" value="UniProtKB-KW"/>
</dbReference>
<sequence>MKFILLFLTMLSLNACLLNPIVQQVLCTEKNNDSRDSLLFWLFLANQNYYVELNRNWAGIKKGQTLQLSAQYFVFGQNTSTSFQWSSSDVSVATVDQTGLVQGISNGKVSIIASTLDGRASAVSAVSAVSVYSGYVYTTLNFIDSVGHLTMDEVSGVLTSNGTASVLPGSDPNGIVTDPGGKYLFTGDFGSGNISHFLINQSTGALTANGNTIAGANPRNLVVTPNGKYVYLASEGTQSIRAFSINGDGTLTFINSFSTSIGHSQIQISRNGNFIFYLSQNLTEVVSYRINYNDGNLTLVGTSPTFANDGSGSIATHPNGIYLYVGSYPSITILRFDSRSGNLSFVDSVLHSKTINGSAIHPNGRFYYTVDINNFSISGYSVDPNNGRISLFQTLTGFVGSSLRFIIIEPAGRYAYVADNSGNIKHLNINESTGELTLVGTVNPGSAQWNLTFL</sequence>
<organism evidence="5 6">
    <name type="scientific">Leptospira levettii</name>
    <dbReference type="NCBI Taxonomy" id="2023178"/>
    <lineage>
        <taxon>Bacteria</taxon>
        <taxon>Pseudomonadati</taxon>
        <taxon>Spirochaetota</taxon>
        <taxon>Spirochaetia</taxon>
        <taxon>Leptospirales</taxon>
        <taxon>Leptospiraceae</taxon>
        <taxon>Leptospira</taxon>
    </lineage>
</organism>
<evidence type="ECO:0000256" key="3">
    <source>
        <dbReference type="SAM" id="SignalP"/>
    </source>
</evidence>
<keyword evidence="3" id="KW-0732">Signal</keyword>
<evidence type="ECO:0000256" key="1">
    <source>
        <dbReference type="ARBA" id="ARBA00005564"/>
    </source>
</evidence>
<evidence type="ECO:0000313" key="5">
    <source>
        <dbReference type="EMBL" id="MCW7513559.1"/>
    </source>
</evidence>
<dbReference type="SMART" id="SM00635">
    <property type="entry name" value="BID_2"/>
    <property type="match status" value="1"/>
</dbReference>
<gene>
    <name evidence="5" type="ORF">ND810_00205</name>
</gene>
<dbReference type="EMBL" id="JAMQQD010000001">
    <property type="protein sequence ID" value="MCW7513559.1"/>
    <property type="molecule type" value="Genomic_DNA"/>
</dbReference>
<comment type="similarity">
    <text evidence="1">Belongs to the cycloisomerase 2 family.</text>
</comment>
<evidence type="ECO:0000259" key="4">
    <source>
        <dbReference type="SMART" id="SM00635"/>
    </source>
</evidence>
<feature type="chain" id="PRO_5043733884" evidence="3">
    <location>
        <begin position="16"/>
        <end position="454"/>
    </location>
</feature>
<dbReference type="SUPFAM" id="SSF49373">
    <property type="entry name" value="Invasin/intimin cell-adhesion fragments"/>
    <property type="match status" value="1"/>
</dbReference>
<dbReference type="AlphaFoldDB" id="A0AAW5V735"/>
<evidence type="ECO:0000313" key="6">
    <source>
        <dbReference type="Proteomes" id="UP001209694"/>
    </source>
</evidence>
<dbReference type="GO" id="GO:0017057">
    <property type="term" value="F:6-phosphogluconolactonase activity"/>
    <property type="evidence" value="ECO:0007669"/>
    <property type="project" value="TreeGrafter"/>
</dbReference>
<name>A0AAW5V735_9LEPT</name>
<accession>A0AAW5V735</accession>
<feature type="signal peptide" evidence="3">
    <location>
        <begin position="1"/>
        <end position="15"/>
    </location>
</feature>
<keyword evidence="2" id="KW-0119">Carbohydrate metabolism</keyword>
<dbReference type="InterPro" id="IPR050282">
    <property type="entry name" value="Cycloisomerase_2"/>
</dbReference>
<dbReference type="Proteomes" id="UP001209694">
    <property type="component" value="Unassembled WGS sequence"/>
</dbReference>
<evidence type="ECO:0000256" key="2">
    <source>
        <dbReference type="ARBA" id="ARBA00022526"/>
    </source>
</evidence>
<dbReference type="PANTHER" id="PTHR30344:SF1">
    <property type="entry name" value="6-PHOSPHOGLUCONOLACTONASE"/>
    <property type="match status" value="1"/>
</dbReference>
<dbReference type="InterPro" id="IPR008964">
    <property type="entry name" value="Invasin/intimin_cell_adhesion"/>
</dbReference>
<dbReference type="InterPro" id="IPR011048">
    <property type="entry name" value="Haem_d1_sf"/>
</dbReference>
<keyword evidence="2" id="KW-0313">Glucose metabolism</keyword>
<dbReference type="InterPro" id="IPR003343">
    <property type="entry name" value="Big_2"/>
</dbReference>
<dbReference type="InterPro" id="IPR019405">
    <property type="entry name" value="Lactonase_7-beta_prop"/>
</dbReference>
<feature type="domain" description="BIG2" evidence="4">
    <location>
        <begin position="47"/>
        <end position="125"/>
    </location>
</feature>
<comment type="caution">
    <text evidence="5">The sequence shown here is derived from an EMBL/GenBank/DDBJ whole genome shotgun (WGS) entry which is preliminary data.</text>
</comment>
<proteinExistence type="inferred from homology"/>
<dbReference type="PANTHER" id="PTHR30344">
    <property type="entry name" value="6-PHOSPHOGLUCONOLACTONASE-RELATED"/>
    <property type="match status" value="1"/>
</dbReference>
<dbReference type="Gene3D" id="2.60.40.1080">
    <property type="match status" value="1"/>
</dbReference>
<dbReference type="Gene3D" id="2.130.10.10">
    <property type="entry name" value="YVTN repeat-like/Quinoprotein amine dehydrogenase"/>
    <property type="match status" value="2"/>
</dbReference>
<protein>
    <submittedName>
        <fullName evidence="5">Beta-propeller fold lactonase family protein</fullName>
    </submittedName>
</protein>
<reference evidence="5" key="1">
    <citation type="submission" date="2022-06" db="EMBL/GenBank/DDBJ databases">
        <title>Leptospira isolates from biofilms formed at urban environments.</title>
        <authorList>
            <person name="Ribeiro P.S."/>
            <person name="Sousa T."/>
            <person name="Carvalho N."/>
            <person name="Aburjaile F."/>
            <person name="Neves F."/>
            <person name="Oliveira D."/>
            <person name="Blanco L."/>
            <person name="Lima J."/>
            <person name="Costa F."/>
            <person name="Brenig B."/>
            <person name="Soares S."/>
            <person name="Ramos R."/>
            <person name="Goes-Neto A."/>
            <person name="Matiuzzi M."/>
            <person name="Azevedo V."/>
            <person name="Ristow P."/>
        </authorList>
    </citation>
    <scope>NUCLEOTIDE SEQUENCE</scope>
    <source>
        <strain evidence="5">VSF7</strain>
    </source>
</reference>